<dbReference type="STRING" id="1603886.GCA_001895165_00168"/>
<protein>
    <submittedName>
        <fullName evidence="2">Uncharacterized protein</fullName>
    </submittedName>
</protein>
<feature type="transmembrane region" description="Helical" evidence="1">
    <location>
        <begin position="76"/>
        <end position="98"/>
    </location>
</feature>
<keyword evidence="1" id="KW-0472">Membrane</keyword>
<dbReference type="RefSeq" id="WP_072723562.1">
    <property type="nucleotide sequence ID" value="NZ_BDIS01000001.1"/>
</dbReference>
<dbReference type="AlphaFoldDB" id="A0A261FQ41"/>
<reference evidence="2 3" key="1">
    <citation type="journal article" date="2017" name="BMC Genomics">
        <title>Comparative genomic and phylogenomic analyses of the Bifidobacteriaceae family.</title>
        <authorList>
            <person name="Lugli G.A."/>
            <person name="Milani C."/>
            <person name="Turroni F."/>
            <person name="Duranti S."/>
            <person name="Mancabelli L."/>
            <person name="Mangifesta M."/>
            <person name="Ferrario C."/>
            <person name="Modesto M."/>
            <person name="Mattarelli P."/>
            <person name="Jiri K."/>
            <person name="van Sinderen D."/>
            <person name="Ventura M."/>
        </authorList>
    </citation>
    <scope>NUCLEOTIDE SEQUENCE [LARGE SCALE GENOMIC DNA]</scope>
    <source>
        <strain evidence="2 3">DSM 28807</strain>
    </source>
</reference>
<dbReference type="Proteomes" id="UP000216352">
    <property type="component" value="Unassembled WGS sequence"/>
</dbReference>
<dbReference type="OrthoDB" id="3233361at2"/>
<keyword evidence="3" id="KW-1185">Reference proteome</keyword>
<accession>A0A261FQ41</accession>
<evidence type="ECO:0000256" key="1">
    <source>
        <dbReference type="SAM" id="Phobius"/>
    </source>
</evidence>
<name>A0A261FQ41_9BIFI</name>
<feature type="transmembrane region" description="Helical" evidence="1">
    <location>
        <begin position="33"/>
        <end position="55"/>
    </location>
</feature>
<comment type="caution">
    <text evidence="2">The sequence shown here is derived from an EMBL/GenBank/DDBJ whole genome shotgun (WGS) entry which is preliminary data.</text>
</comment>
<organism evidence="2 3">
    <name type="scientific">Bifidobacterium lemurum</name>
    <dbReference type="NCBI Taxonomy" id="1603886"/>
    <lineage>
        <taxon>Bacteria</taxon>
        <taxon>Bacillati</taxon>
        <taxon>Actinomycetota</taxon>
        <taxon>Actinomycetes</taxon>
        <taxon>Bifidobacteriales</taxon>
        <taxon>Bifidobacteriaceae</taxon>
        <taxon>Bifidobacterium</taxon>
    </lineage>
</organism>
<sequence>MTFNRYISFRMVVEIVGAVCCALLLLFQNNLVGVIATGIVAVLWIVGEVLVFLVLDRQDPRRDELSDKHQSDAMQFALTTMIAVLILLGFVYTMLALLQPGMHQIRPMTLPTLAMAALALSDARYLWLEHQGVRGGDDED</sequence>
<evidence type="ECO:0000313" key="3">
    <source>
        <dbReference type="Proteomes" id="UP000216352"/>
    </source>
</evidence>
<keyword evidence="1" id="KW-0812">Transmembrane</keyword>
<dbReference type="EMBL" id="MWWX01000010">
    <property type="protein sequence ID" value="OZG61300.1"/>
    <property type="molecule type" value="Genomic_DNA"/>
</dbReference>
<gene>
    <name evidence="2" type="ORF">BLEM_1512</name>
</gene>
<evidence type="ECO:0000313" key="2">
    <source>
        <dbReference type="EMBL" id="OZG61300.1"/>
    </source>
</evidence>
<feature type="transmembrane region" description="Helical" evidence="1">
    <location>
        <begin position="7"/>
        <end position="27"/>
    </location>
</feature>
<keyword evidence="1" id="KW-1133">Transmembrane helix</keyword>
<proteinExistence type="predicted"/>